<dbReference type="AlphaFoldDB" id="A0A401H0N0"/>
<dbReference type="InParanoid" id="A0A401H0N0"/>
<proteinExistence type="predicted"/>
<dbReference type="EMBL" id="BFAD01000012">
    <property type="protein sequence ID" value="GBE87974.1"/>
    <property type="molecule type" value="Genomic_DNA"/>
</dbReference>
<dbReference type="RefSeq" id="XP_027618887.1">
    <property type="nucleotide sequence ID" value="XM_027763086.1"/>
</dbReference>
<name>A0A401H0N0_9APHY</name>
<evidence type="ECO:0000313" key="1">
    <source>
        <dbReference type="EMBL" id="GBE87974.1"/>
    </source>
</evidence>
<reference evidence="1 2" key="1">
    <citation type="journal article" date="2018" name="Sci. Rep.">
        <title>Genome sequence of the cauliflower mushroom Sparassis crispa (Hanabiratake) and its association with beneficial usage.</title>
        <authorList>
            <person name="Kiyama R."/>
            <person name="Furutani Y."/>
            <person name="Kawaguchi K."/>
            <person name="Nakanishi T."/>
        </authorList>
    </citation>
    <scope>NUCLEOTIDE SEQUENCE [LARGE SCALE GENOMIC DNA]</scope>
</reference>
<gene>
    <name evidence="1" type="ORF">SCP_1202000</name>
</gene>
<sequence length="143" mass="16559">MLDIPRIQIYEFVLGIPLSSRRHRTVEPDDYHLVQTIKFTGEEFLPNLVKAYKLAPQSFDMEIGYLAIISKPVGKVYFSDETPRRLLLLSMIDLTSWYLRIDSDPADRSSTIQLARESSWLLELGDDFRARSKSAFELPHVQL</sequence>
<keyword evidence="2" id="KW-1185">Reference proteome</keyword>
<dbReference type="Proteomes" id="UP000287166">
    <property type="component" value="Unassembled WGS sequence"/>
</dbReference>
<organism evidence="1 2">
    <name type="scientific">Sparassis crispa</name>
    <dbReference type="NCBI Taxonomy" id="139825"/>
    <lineage>
        <taxon>Eukaryota</taxon>
        <taxon>Fungi</taxon>
        <taxon>Dikarya</taxon>
        <taxon>Basidiomycota</taxon>
        <taxon>Agaricomycotina</taxon>
        <taxon>Agaricomycetes</taxon>
        <taxon>Polyporales</taxon>
        <taxon>Sparassidaceae</taxon>
        <taxon>Sparassis</taxon>
    </lineage>
</organism>
<evidence type="ECO:0000313" key="2">
    <source>
        <dbReference type="Proteomes" id="UP000287166"/>
    </source>
</evidence>
<dbReference type="GeneID" id="38784891"/>
<accession>A0A401H0N0</accession>
<protein>
    <submittedName>
        <fullName evidence="1">Uncharacterized protein</fullName>
    </submittedName>
</protein>
<comment type="caution">
    <text evidence="1">The sequence shown here is derived from an EMBL/GenBank/DDBJ whole genome shotgun (WGS) entry which is preliminary data.</text>
</comment>